<dbReference type="InterPro" id="IPR050316">
    <property type="entry name" value="Tyrosinase/Hemocyanin"/>
</dbReference>
<keyword evidence="6" id="KW-0186">Copper</keyword>
<evidence type="ECO:0000256" key="6">
    <source>
        <dbReference type="ARBA" id="ARBA00023008"/>
    </source>
</evidence>
<comment type="caution">
    <text evidence="13">The sequence shown here is derived from an EMBL/GenBank/DDBJ whole genome shotgun (WGS) entry which is preliminary data.</text>
</comment>
<keyword evidence="4" id="KW-0479">Metal-binding</keyword>
<evidence type="ECO:0000313" key="14">
    <source>
        <dbReference type="Proteomes" id="UP000544331"/>
    </source>
</evidence>
<dbReference type="EC" id="1.14.18.1" evidence="3"/>
<dbReference type="OrthoDB" id="1658288at2759"/>
<evidence type="ECO:0000256" key="4">
    <source>
        <dbReference type="ARBA" id="ARBA00022723"/>
    </source>
</evidence>
<dbReference type="PANTHER" id="PTHR11474:SF76">
    <property type="entry name" value="SHKT DOMAIN-CONTAINING PROTEIN"/>
    <property type="match status" value="1"/>
</dbReference>
<keyword evidence="5" id="KW-0560">Oxidoreductase</keyword>
<evidence type="ECO:0000256" key="7">
    <source>
        <dbReference type="ARBA" id="ARBA00023033"/>
    </source>
</evidence>
<dbReference type="Pfam" id="PF18132">
    <property type="entry name" value="Tyrosinase_C"/>
    <property type="match status" value="1"/>
</dbReference>
<keyword evidence="8" id="KW-0470">Melanin biosynthesis</keyword>
<dbReference type="SUPFAM" id="SSF48056">
    <property type="entry name" value="Di-copper centre-containing domain"/>
    <property type="match status" value="1"/>
</dbReference>
<dbReference type="Proteomes" id="UP000544331">
    <property type="component" value="Unassembled WGS sequence"/>
</dbReference>
<feature type="domain" description="Tyrosinase copper-binding" evidence="11">
    <location>
        <begin position="284"/>
        <end position="302"/>
    </location>
</feature>
<dbReference type="InterPro" id="IPR008922">
    <property type="entry name" value="Di-copper_centre_dom_sf"/>
</dbReference>
<evidence type="ECO:0000259" key="12">
    <source>
        <dbReference type="PROSITE" id="PS00498"/>
    </source>
</evidence>
<evidence type="ECO:0000259" key="11">
    <source>
        <dbReference type="PROSITE" id="PS00497"/>
    </source>
</evidence>
<dbReference type="GO" id="GO:0004503">
    <property type="term" value="F:tyrosinase activity"/>
    <property type="evidence" value="ECO:0007669"/>
    <property type="project" value="UniProtKB-EC"/>
</dbReference>
<dbReference type="Pfam" id="PF00264">
    <property type="entry name" value="Tyrosinase"/>
    <property type="match status" value="1"/>
</dbReference>
<accession>A0A8H5Y186</accession>
<organism evidence="13 14">
    <name type="scientific">Fusarium mundagurra</name>
    <dbReference type="NCBI Taxonomy" id="1567541"/>
    <lineage>
        <taxon>Eukaryota</taxon>
        <taxon>Fungi</taxon>
        <taxon>Dikarya</taxon>
        <taxon>Ascomycota</taxon>
        <taxon>Pezizomycotina</taxon>
        <taxon>Sordariomycetes</taxon>
        <taxon>Hypocreomycetidae</taxon>
        <taxon>Hypocreales</taxon>
        <taxon>Nectriaceae</taxon>
        <taxon>Fusarium</taxon>
        <taxon>Fusarium fujikuroi species complex</taxon>
    </lineage>
</organism>
<evidence type="ECO:0000256" key="8">
    <source>
        <dbReference type="ARBA" id="ARBA00023101"/>
    </source>
</evidence>
<comment type="catalytic activity">
    <reaction evidence="9">
        <text>2 L-dopa + O2 = 2 L-dopaquinone + 2 H2O</text>
        <dbReference type="Rhea" id="RHEA:34287"/>
        <dbReference type="ChEBI" id="CHEBI:15377"/>
        <dbReference type="ChEBI" id="CHEBI:15379"/>
        <dbReference type="ChEBI" id="CHEBI:57504"/>
        <dbReference type="ChEBI" id="CHEBI:57924"/>
        <dbReference type="EC" id="1.14.18.1"/>
    </reaction>
</comment>
<comment type="cofactor">
    <cofactor evidence="1">
        <name>Cu(2+)</name>
        <dbReference type="ChEBI" id="CHEBI:29036"/>
    </cofactor>
</comment>
<dbReference type="Gene3D" id="1.10.1280.10">
    <property type="entry name" value="Di-copper center containing domain from catechol oxidase"/>
    <property type="match status" value="1"/>
</dbReference>
<dbReference type="GO" id="GO:0042438">
    <property type="term" value="P:melanin biosynthetic process"/>
    <property type="evidence" value="ECO:0007669"/>
    <property type="project" value="UniProtKB-KW"/>
</dbReference>
<dbReference type="EMBL" id="JAAOAN010000537">
    <property type="protein sequence ID" value="KAF5703938.1"/>
    <property type="molecule type" value="Genomic_DNA"/>
</dbReference>
<dbReference type="GO" id="GO:0046872">
    <property type="term" value="F:metal ion binding"/>
    <property type="evidence" value="ECO:0007669"/>
    <property type="project" value="UniProtKB-KW"/>
</dbReference>
<evidence type="ECO:0000256" key="9">
    <source>
        <dbReference type="ARBA" id="ARBA00048233"/>
    </source>
</evidence>
<dbReference type="Gene3D" id="2.60.310.20">
    <property type="match status" value="1"/>
</dbReference>
<proteinExistence type="inferred from homology"/>
<dbReference type="PRINTS" id="PR00092">
    <property type="entry name" value="TYROSINASE"/>
</dbReference>
<evidence type="ECO:0000256" key="5">
    <source>
        <dbReference type="ARBA" id="ARBA00023002"/>
    </source>
</evidence>
<keyword evidence="7" id="KW-0503">Monooxygenase</keyword>
<dbReference type="InterPro" id="IPR002227">
    <property type="entry name" value="Tyrosinase_Cu-bd"/>
</dbReference>
<feature type="domain" description="Tyrosinase copper-binding" evidence="12">
    <location>
        <begin position="524"/>
        <end position="535"/>
    </location>
</feature>
<gene>
    <name evidence="13" type="ORF">FMUND_12782</name>
</gene>
<dbReference type="PROSITE" id="PS00498">
    <property type="entry name" value="TYROSINASE_2"/>
    <property type="match status" value="1"/>
</dbReference>
<dbReference type="AlphaFoldDB" id="A0A8H5Y186"/>
<reference evidence="13 14" key="1">
    <citation type="submission" date="2020-05" db="EMBL/GenBank/DDBJ databases">
        <title>Identification and distribution of gene clusters putatively required for synthesis of sphingolipid metabolism inhibitors in phylogenetically diverse species of the filamentous fungus Fusarium.</title>
        <authorList>
            <person name="Kim H.-S."/>
            <person name="Busman M."/>
            <person name="Brown D.W."/>
            <person name="Divon H."/>
            <person name="Uhlig S."/>
            <person name="Proctor R.H."/>
        </authorList>
    </citation>
    <scope>NUCLEOTIDE SEQUENCE [LARGE SCALE GENOMIC DNA]</scope>
    <source>
        <strain evidence="13 14">NRRL 66235</strain>
    </source>
</reference>
<dbReference type="PROSITE" id="PS00497">
    <property type="entry name" value="TYROSINASE_1"/>
    <property type="match status" value="1"/>
</dbReference>
<sequence>MDSFDRLNHLTQPAVQKLPKFEQPVAVHTRYAVRSEQDASVSASSATVQSKIWFKSPPLTTLTLRMIRAIKLFAESHDQGSVSNLEQGNWTWIELVILENEDATSPKKDRKGNELVVTSHPNKVGSKAYEWMQGDTFDMSRHFLKSLEAGNVIAVRLCARFAGWMISARNGHLVIDIRDDNDPFPITPISINTNEAIPPRRNIETWYGEAKTNNKTALELSLFIRAMKTFQSLPPDNQLSFYRIAGIHGYPYNVSWNMGKAPIPLDAPDMSDRMKGIERGFYCHHNDYLFPTWHRAYMMLFERRVSDLMMEEAVTRGKENKEWISAARRWRLPYWDWALKPSLPELARNDKISIISSWDGQGQPQYESVDNPMYRFQMPGHSPMGDDTYGNYRIDNKEDTPWEMCIGTSRHGITLRDKERKWVEGVSNNEQVDLSLQGVHKDLSNLTLKDAVYRLLTHDYTTKYVNFASTKHDKEKMEKAPGDTAKGYLNLEQIHNSVHVNFIGGGTDRAGIGHMGSVPVAAFDPVFWLHHCNIDRLLHLWQCNNPGNWFHQKPGQEVKDSPQKDLVPFHASAEPDDFFNSNKVRHIDALNYTYDYMDRITDEFGDMIPAKSHSYINELYGPPEQAFRHHGESTDPLINIVYNRYCLSGKSYTLLFFLGEVDHKAPYNQQKNLVGSIFTFSTALKEDEITCKNCYEQKRANVLSRAQVPLTRAVPMEQREESETAMSYFQENLKWTAINEAGKVIAREKLTDLEITLFIGVNRLQGNLGRESLFKFDGYKEQEFNWESAYVAGASQF</sequence>
<evidence type="ECO:0000256" key="3">
    <source>
        <dbReference type="ARBA" id="ARBA00011906"/>
    </source>
</evidence>
<evidence type="ECO:0000313" key="13">
    <source>
        <dbReference type="EMBL" id="KAF5703938.1"/>
    </source>
</evidence>
<keyword evidence="14" id="KW-1185">Reference proteome</keyword>
<evidence type="ECO:0000256" key="10">
    <source>
        <dbReference type="ARBA" id="ARBA00048881"/>
    </source>
</evidence>
<dbReference type="PANTHER" id="PTHR11474">
    <property type="entry name" value="TYROSINASE FAMILY MEMBER"/>
    <property type="match status" value="1"/>
</dbReference>
<protein>
    <recommendedName>
        <fullName evidence="3">tyrosinase</fullName>
        <ecNumber evidence="3">1.14.18.1</ecNumber>
    </recommendedName>
</protein>
<evidence type="ECO:0000256" key="2">
    <source>
        <dbReference type="ARBA" id="ARBA00009928"/>
    </source>
</evidence>
<comment type="similarity">
    <text evidence="2">Belongs to the tyrosinase family.</text>
</comment>
<comment type="catalytic activity">
    <reaction evidence="10">
        <text>L-tyrosine + O2 = L-dopaquinone + H2O</text>
        <dbReference type="Rhea" id="RHEA:18117"/>
        <dbReference type="ChEBI" id="CHEBI:15377"/>
        <dbReference type="ChEBI" id="CHEBI:15379"/>
        <dbReference type="ChEBI" id="CHEBI:57924"/>
        <dbReference type="ChEBI" id="CHEBI:58315"/>
        <dbReference type="EC" id="1.14.18.1"/>
    </reaction>
</comment>
<evidence type="ECO:0000256" key="1">
    <source>
        <dbReference type="ARBA" id="ARBA00001973"/>
    </source>
</evidence>
<name>A0A8H5Y186_9HYPO</name>
<dbReference type="InterPro" id="IPR041640">
    <property type="entry name" value="Tyrosinase_C"/>
</dbReference>